<dbReference type="GO" id="GO:0005886">
    <property type="term" value="C:plasma membrane"/>
    <property type="evidence" value="ECO:0007669"/>
    <property type="project" value="UniProtKB-SubCell"/>
</dbReference>
<feature type="domain" description="ABC transmembrane type-1" evidence="8">
    <location>
        <begin position="97"/>
        <end position="306"/>
    </location>
</feature>
<reference evidence="9 11" key="1">
    <citation type="journal article" date="2001" name="Int. J. Syst. Evol. Microbiol.">
        <title>Agreia bicolorata gen. nov., sp. nov., to accommodate actinobacteria isolated from narrow reed grass infected by the nematode Heteroanguina graminophila.</title>
        <authorList>
            <person name="Evtushenko L.I."/>
            <person name="Dorofeeva L.V."/>
            <person name="Dobrovolskaya T.G."/>
            <person name="Streshinskaya G.M."/>
            <person name="Subbotin S.A."/>
            <person name="Tiedje J.M."/>
        </authorList>
    </citation>
    <scope>NUCLEOTIDE SEQUENCE [LARGE SCALE GENOMIC DNA]</scope>
    <source>
        <strain evidence="9 11">VKM Ac-1804</strain>
    </source>
</reference>
<dbReference type="PROSITE" id="PS50928">
    <property type="entry name" value="ABC_TM1"/>
    <property type="match status" value="1"/>
</dbReference>
<feature type="transmembrane region" description="Helical" evidence="7">
    <location>
        <begin position="12"/>
        <end position="29"/>
    </location>
</feature>
<feature type="transmembrane region" description="Helical" evidence="7">
    <location>
        <begin position="179"/>
        <end position="199"/>
    </location>
</feature>
<dbReference type="CDD" id="cd06261">
    <property type="entry name" value="TM_PBP2"/>
    <property type="match status" value="1"/>
</dbReference>
<proteinExistence type="inferred from homology"/>
<organism evidence="10 12">
    <name type="scientific">Agreia bicolorata</name>
    <dbReference type="NCBI Taxonomy" id="110935"/>
    <lineage>
        <taxon>Bacteria</taxon>
        <taxon>Bacillati</taxon>
        <taxon>Actinomycetota</taxon>
        <taxon>Actinomycetes</taxon>
        <taxon>Micrococcales</taxon>
        <taxon>Microbacteriaceae</taxon>
        <taxon>Agreia</taxon>
    </lineage>
</organism>
<feature type="transmembrane region" description="Helical" evidence="7">
    <location>
        <begin position="287"/>
        <end position="309"/>
    </location>
</feature>
<keyword evidence="5 7" id="KW-1133">Transmembrane helix</keyword>
<dbReference type="InterPro" id="IPR045621">
    <property type="entry name" value="BPD_transp_1_N"/>
</dbReference>
<evidence type="ECO:0000256" key="2">
    <source>
        <dbReference type="ARBA" id="ARBA00022448"/>
    </source>
</evidence>
<feature type="transmembrane region" description="Helical" evidence="7">
    <location>
        <begin position="97"/>
        <end position="121"/>
    </location>
</feature>
<dbReference type="SUPFAM" id="SSF161098">
    <property type="entry name" value="MetI-like"/>
    <property type="match status" value="1"/>
</dbReference>
<dbReference type="Proteomes" id="UP000189735">
    <property type="component" value="Unassembled WGS sequence"/>
</dbReference>
<keyword evidence="4 7" id="KW-0812">Transmembrane</keyword>
<protein>
    <submittedName>
        <fullName evidence="10">Peptide/nickel transport system permease protein</fullName>
    </submittedName>
</protein>
<dbReference type="PANTHER" id="PTHR43163">
    <property type="entry name" value="DIPEPTIDE TRANSPORT SYSTEM PERMEASE PROTEIN DPPB-RELATED"/>
    <property type="match status" value="1"/>
</dbReference>
<evidence type="ECO:0000256" key="5">
    <source>
        <dbReference type="ARBA" id="ARBA00022989"/>
    </source>
</evidence>
<dbReference type="Pfam" id="PF00528">
    <property type="entry name" value="BPD_transp_1"/>
    <property type="match status" value="1"/>
</dbReference>
<feature type="transmembrane region" description="Helical" evidence="7">
    <location>
        <begin position="133"/>
        <end position="159"/>
    </location>
</feature>
<keyword evidence="6 7" id="KW-0472">Membrane</keyword>
<dbReference type="EMBL" id="FUYG01000001">
    <property type="protein sequence ID" value="SKA81731.1"/>
    <property type="molecule type" value="Genomic_DNA"/>
</dbReference>
<dbReference type="AlphaFoldDB" id="A0A1T4WYQ2"/>
<gene>
    <name evidence="10" type="ORF">SAMN06295879_0376</name>
    <name evidence="9" type="ORF">TZ00_14040</name>
</gene>
<evidence type="ECO:0000256" key="4">
    <source>
        <dbReference type="ARBA" id="ARBA00022692"/>
    </source>
</evidence>
<reference evidence="12" key="3">
    <citation type="submission" date="2017-02" db="EMBL/GenBank/DDBJ databases">
        <authorList>
            <person name="Varghese N."/>
            <person name="Submissions S."/>
        </authorList>
    </citation>
    <scope>NUCLEOTIDE SEQUENCE [LARGE SCALE GENOMIC DNA]</scope>
    <source>
        <strain evidence="12">VKM Ac-2052</strain>
    </source>
</reference>
<comment type="similarity">
    <text evidence="7">Belongs to the binding-protein-dependent transport system permease family.</text>
</comment>
<sequence>MPLVKLARDRLLASIPTLIAVSLIVFFLARATSIDPVVQILGQTASSADRAQLAQQLGLNDSLIAQYWRWLTDAVRGDLGESFFTHLSVSTTIMERLSVTLSIVAVATLLAVVVGVGLGIVGATRPGSFVDNVLSTGIISGLALPSFWLAMLLALFFGVQLGWFPAVGFVPIGEDFVGWLRTVTLPAVALAVPAGAVFARQMRSSLIETLDKDYVVTLLARGVNPRRILFSYAVKNALVPLLSVVSIQVAIMIGASFVVETVFGIQGLGTYLIDAIVKGDYPALEGAALAVGLVVIIVNFVVDIAYGVANPKVRPQ</sequence>
<reference evidence="9" key="2">
    <citation type="submission" date="2015-02" db="EMBL/GenBank/DDBJ databases">
        <authorList>
            <person name="Vasilyev I.Y."/>
            <person name="Siniagina M.N."/>
            <person name="Malanin S.Y."/>
            <person name="Boulygina E.A."/>
            <person name="Grygoryeva T.V."/>
            <person name="Yarullina D.R."/>
            <person name="Ilinskaya O.N."/>
        </authorList>
    </citation>
    <scope>NUCLEOTIDE SEQUENCE</scope>
    <source>
        <strain evidence="9">VKM Ac-1804</strain>
    </source>
</reference>
<evidence type="ECO:0000313" key="10">
    <source>
        <dbReference type="EMBL" id="SKA81731.1"/>
    </source>
</evidence>
<comment type="subcellular location">
    <subcellularLocation>
        <location evidence="1 7">Cell membrane</location>
        <topology evidence="1 7">Multi-pass membrane protein</topology>
    </subcellularLocation>
</comment>
<evidence type="ECO:0000313" key="9">
    <source>
        <dbReference type="EMBL" id="KJC63641.1"/>
    </source>
</evidence>
<evidence type="ECO:0000256" key="6">
    <source>
        <dbReference type="ARBA" id="ARBA00023136"/>
    </source>
</evidence>
<keyword evidence="3" id="KW-1003">Cell membrane</keyword>
<evidence type="ECO:0000256" key="3">
    <source>
        <dbReference type="ARBA" id="ARBA00022475"/>
    </source>
</evidence>
<dbReference type="Gene3D" id="1.10.3720.10">
    <property type="entry name" value="MetI-like"/>
    <property type="match status" value="1"/>
</dbReference>
<dbReference type="RefSeq" id="WP_044442597.1">
    <property type="nucleotide sequence ID" value="NZ_FUYG01000001.1"/>
</dbReference>
<dbReference type="EMBL" id="JYFC01000006">
    <property type="protein sequence ID" value="KJC63641.1"/>
    <property type="molecule type" value="Genomic_DNA"/>
</dbReference>
<evidence type="ECO:0000256" key="7">
    <source>
        <dbReference type="RuleBase" id="RU363032"/>
    </source>
</evidence>
<evidence type="ECO:0000313" key="11">
    <source>
        <dbReference type="Proteomes" id="UP000032503"/>
    </source>
</evidence>
<reference evidence="10" key="4">
    <citation type="submission" date="2017-02" db="EMBL/GenBank/DDBJ databases">
        <authorList>
            <person name="Peterson S.W."/>
        </authorList>
    </citation>
    <scope>NUCLEOTIDE SEQUENCE [LARGE SCALE GENOMIC DNA]</scope>
    <source>
        <strain evidence="10">VKM Ac-2052</strain>
    </source>
</reference>
<dbReference type="Pfam" id="PF19300">
    <property type="entry name" value="BPD_transp_1_N"/>
    <property type="match status" value="1"/>
</dbReference>
<dbReference type="InterPro" id="IPR035906">
    <property type="entry name" value="MetI-like_sf"/>
</dbReference>
<dbReference type="Proteomes" id="UP000032503">
    <property type="component" value="Unassembled WGS sequence"/>
</dbReference>
<evidence type="ECO:0000259" key="8">
    <source>
        <dbReference type="PROSITE" id="PS50928"/>
    </source>
</evidence>
<dbReference type="InterPro" id="IPR000515">
    <property type="entry name" value="MetI-like"/>
</dbReference>
<dbReference type="GO" id="GO:0071916">
    <property type="term" value="F:dipeptide transmembrane transporter activity"/>
    <property type="evidence" value="ECO:0007669"/>
    <property type="project" value="TreeGrafter"/>
</dbReference>
<feature type="transmembrane region" description="Helical" evidence="7">
    <location>
        <begin position="237"/>
        <end position="259"/>
    </location>
</feature>
<keyword evidence="11" id="KW-1185">Reference proteome</keyword>
<evidence type="ECO:0000313" key="12">
    <source>
        <dbReference type="Proteomes" id="UP000189735"/>
    </source>
</evidence>
<accession>A0A1T4WYQ2</accession>
<evidence type="ECO:0000256" key="1">
    <source>
        <dbReference type="ARBA" id="ARBA00004651"/>
    </source>
</evidence>
<dbReference type="PANTHER" id="PTHR43163:SF6">
    <property type="entry name" value="DIPEPTIDE TRANSPORT SYSTEM PERMEASE PROTEIN DPPB-RELATED"/>
    <property type="match status" value="1"/>
</dbReference>
<name>A0A1T4WYQ2_9MICO</name>
<keyword evidence="2 7" id="KW-0813">Transport</keyword>